<feature type="domain" description="WW" evidence="8">
    <location>
        <begin position="20"/>
        <end position="54"/>
    </location>
</feature>
<dbReference type="SUPFAM" id="SSF51045">
    <property type="entry name" value="WW domain"/>
    <property type="match status" value="1"/>
</dbReference>
<dbReference type="GO" id="GO:0003723">
    <property type="term" value="F:RNA binding"/>
    <property type="evidence" value="ECO:0007669"/>
    <property type="project" value="UniProtKB-KW"/>
</dbReference>
<feature type="region of interest" description="Disordered" evidence="7">
    <location>
        <begin position="1"/>
        <end position="28"/>
    </location>
</feature>
<evidence type="ECO:0000313" key="11">
    <source>
        <dbReference type="EMBL" id="KAG0479736.1"/>
    </source>
</evidence>
<feature type="compositionally biased region" description="Basic residues" evidence="7">
    <location>
        <begin position="924"/>
        <end position="948"/>
    </location>
</feature>
<evidence type="ECO:0000256" key="4">
    <source>
        <dbReference type="ARBA" id="ARBA00022806"/>
    </source>
</evidence>
<dbReference type="OrthoDB" id="777466at2759"/>
<keyword evidence="12" id="KW-1185">Reference proteome</keyword>
<sequence length="1045" mass="115222">MAAAEAAQTSLGPSFAPEDPSLPKPWKGLIDGSTGVLYYWNPETNVTQYEKPAGSAPPVPPGPPLASTLQLAPVITSNSTPSNGPSSQQPTEQQTFQQPYEHVQQLQQNQLQPSVQQIPLQQLHQQPYQQLQSVQGQPPLQISQQPSQQYSHLQHLPFHQAPYIQGQNISRPQGQFQYQPGPHAFQFPYQQGQQPKSLQPLVGQELNESQAAHQLGQQLHGSQQSEQQVQRLQASNAMHEPGQKSQSPTGVQQYGMQPHVQNFLKQQDMLQQGPQPSQQQLPQIGFPRVGDSAHQEGRLAGSSSLLQQTANHLLPGLTSQAHTPQSGVNIIQPQQQSPIKPSSGMDQAHQAALESSHHQVQTGSPLFPNQMSHSMGRPSVVSKSGYAEDQHERRGAEFYSSGRSEGPMIIPVQPKLAPLPLSRNQQIHAVGFLSPTPIQAQTWPVALQNRDVVAIAKTGSGKTLGYLIPAFIHLRRCQNNPQYGPTVLILAPTRELATQIQDEAIKFGRSSRISCTCLYGGAPKGPQLKEIDRGVDIVVATPGRLNDILEMGRINFRQVSFLVLDEADRMLDMGFELQIRKIVNVIPPRRQTLMYTATWPMEVRKIAGDLLVNPVQVNIGRVDELVANKSITQYVEVVSQTDKQRRLEQILRSQERGTKTIIFCSTKKLCDQLARSISRPFGAIAIHGDKSQTERDHVLNQFRTGRFPILVATDVAARGLDIKDIRVVVNYDFPTGTEDYVHRIGRTGRAGATGVSYTFFTEQDWKHAPELIKVLEGANQRVPQEIREMAARAGPPSQRPLPHGGMSRWDSGGGNSDGRMEFSGGRGTREFGRGGRGFGGRGGRGDFGDGRGGGGYRVRGRAGWGRHDRGGGLRDRFQNPDGRGRQDDRRGFGDRFRGRSYSRSPEKGRSRGYDRSRSDSRSRSWSRSRSRSWSRGRSPSRSRSRSRSYGRYEHPRSRSRSPRRRRVSGFDVPLVPIPGVGHHESELGRPSGLEAPPPFNPAREEPTKSDTPTSRVPVFDAPAARMSPPSPGNGDVACPGGVVGD</sequence>
<feature type="domain" description="Helicase C-terminal" evidence="10">
    <location>
        <begin position="646"/>
        <end position="790"/>
    </location>
</feature>
<feature type="region of interest" description="Disordered" evidence="7">
    <location>
        <begin position="334"/>
        <end position="404"/>
    </location>
</feature>
<evidence type="ECO:0000259" key="9">
    <source>
        <dbReference type="PROSITE" id="PS51192"/>
    </source>
</evidence>
<dbReference type="Pfam" id="PF00270">
    <property type="entry name" value="DEAD"/>
    <property type="match status" value="1"/>
</dbReference>
<dbReference type="FunFam" id="3.40.50.300:FF:000008">
    <property type="entry name" value="ATP-dependent RNA helicase RhlB"/>
    <property type="match status" value="1"/>
</dbReference>
<dbReference type="InterPro" id="IPR036020">
    <property type="entry name" value="WW_dom_sf"/>
</dbReference>
<dbReference type="InterPro" id="IPR001202">
    <property type="entry name" value="WW_dom"/>
</dbReference>
<dbReference type="AlphaFoldDB" id="A0A835QU76"/>
<feature type="compositionally biased region" description="Low complexity" evidence="7">
    <location>
        <begin position="269"/>
        <end position="283"/>
    </location>
</feature>
<feature type="compositionally biased region" description="Polar residues" evidence="7">
    <location>
        <begin position="243"/>
        <end position="253"/>
    </location>
</feature>
<accession>A0A835QU76</accession>
<keyword evidence="3" id="KW-0378">Hydrolase</keyword>
<dbReference type="InterPro" id="IPR011545">
    <property type="entry name" value="DEAD/DEAH_box_helicase_dom"/>
</dbReference>
<protein>
    <recommendedName>
        <fullName evidence="1">RNA helicase</fullName>
        <ecNumber evidence="1">3.6.4.13</ecNumber>
    </recommendedName>
</protein>
<feature type="region of interest" description="Disordered" evidence="7">
    <location>
        <begin position="129"/>
        <end position="151"/>
    </location>
</feature>
<dbReference type="PROSITE" id="PS01159">
    <property type="entry name" value="WW_DOMAIN_1"/>
    <property type="match status" value="1"/>
</dbReference>
<evidence type="ECO:0000256" key="7">
    <source>
        <dbReference type="SAM" id="MobiDB-lite"/>
    </source>
</evidence>
<feature type="compositionally biased region" description="Pro residues" evidence="7">
    <location>
        <begin position="55"/>
        <end position="64"/>
    </location>
</feature>
<feature type="compositionally biased region" description="Basic and acidic residues" evidence="7">
    <location>
        <begin position="386"/>
        <end position="396"/>
    </location>
</feature>
<gene>
    <name evidence="11" type="ORF">HPP92_010594</name>
</gene>
<dbReference type="CDD" id="cd00201">
    <property type="entry name" value="WW"/>
    <property type="match status" value="1"/>
</dbReference>
<feature type="compositionally biased region" description="Low complexity" evidence="7">
    <location>
        <begin position="334"/>
        <end position="343"/>
    </location>
</feature>
<feature type="region of interest" description="Disordered" evidence="7">
    <location>
        <begin position="210"/>
        <end position="253"/>
    </location>
</feature>
<reference evidence="11 12" key="1">
    <citation type="journal article" date="2020" name="Nat. Food">
        <title>A phased Vanilla planifolia genome enables genetic improvement of flavour and production.</title>
        <authorList>
            <person name="Hasing T."/>
            <person name="Tang H."/>
            <person name="Brym M."/>
            <person name="Khazi F."/>
            <person name="Huang T."/>
            <person name="Chambers A.H."/>
        </authorList>
    </citation>
    <scope>NUCLEOTIDE SEQUENCE [LARGE SCALE GENOMIC DNA]</scope>
    <source>
        <tissue evidence="11">Leaf</tissue>
    </source>
</reference>
<feature type="region of interest" description="Disordered" evidence="7">
    <location>
        <begin position="48"/>
        <end position="100"/>
    </location>
</feature>
<dbReference type="SMART" id="SM00490">
    <property type="entry name" value="HELICc"/>
    <property type="match status" value="1"/>
</dbReference>
<feature type="domain" description="Helicase ATP-binding" evidence="9">
    <location>
        <begin position="443"/>
        <end position="617"/>
    </location>
</feature>
<organism evidence="11 12">
    <name type="scientific">Vanilla planifolia</name>
    <name type="common">Vanilla</name>
    <dbReference type="NCBI Taxonomy" id="51239"/>
    <lineage>
        <taxon>Eukaryota</taxon>
        <taxon>Viridiplantae</taxon>
        <taxon>Streptophyta</taxon>
        <taxon>Embryophyta</taxon>
        <taxon>Tracheophyta</taxon>
        <taxon>Spermatophyta</taxon>
        <taxon>Magnoliopsida</taxon>
        <taxon>Liliopsida</taxon>
        <taxon>Asparagales</taxon>
        <taxon>Orchidaceae</taxon>
        <taxon>Vanilloideae</taxon>
        <taxon>Vanilleae</taxon>
        <taxon>Vanilla</taxon>
    </lineage>
</organism>
<feature type="compositionally biased region" description="Basic and acidic residues" evidence="7">
    <location>
        <begin position="865"/>
        <end position="897"/>
    </location>
</feature>
<evidence type="ECO:0000313" key="12">
    <source>
        <dbReference type="Proteomes" id="UP000636800"/>
    </source>
</evidence>
<dbReference type="InterPro" id="IPR027417">
    <property type="entry name" value="P-loop_NTPase"/>
</dbReference>
<dbReference type="GO" id="GO:0003724">
    <property type="term" value="F:RNA helicase activity"/>
    <property type="evidence" value="ECO:0007669"/>
    <property type="project" value="UniProtKB-EC"/>
</dbReference>
<dbReference type="InterPro" id="IPR000629">
    <property type="entry name" value="RNA-helicase_DEAD-box_CS"/>
</dbReference>
<dbReference type="SMART" id="SM00487">
    <property type="entry name" value="DEXDc"/>
    <property type="match status" value="1"/>
</dbReference>
<name>A0A835QU76_VANPL</name>
<dbReference type="InterPro" id="IPR014001">
    <property type="entry name" value="Helicase_ATP-bd"/>
</dbReference>
<evidence type="ECO:0000256" key="6">
    <source>
        <dbReference type="ARBA" id="ARBA00022884"/>
    </source>
</evidence>
<feature type="region of interest" description="Disordered" evidence="7">
    <location>
        <begin position="172"/>
        <end position="197"/>
    </location>
</feature>
<feature type="compositionally biased region" description="Polar residues" evidence="7">
    <location>
        <begin position="188"/>
        <end position="197"/>
    </location>
</feature>
<keyword evidence="6" id="KW-0694">RNA-binding</keyword>
<feature type="compositionally biased region" description="Basic residues" evidence="7">
    <location>
        <begin position="957"/>
        <end position="967"/>
    </location>
</feature>
<feature type="region of interest" description="Disordered" evidence="7">
    <location>
        <begin position="269"/>
        <end position="299"/>
    </location>
</feature>
<dbReference type="PROSITE" id="PS51192">
    <property type="entry name" value="HELICASE_ATP_BIND_1"/>
    <property type="match status" value="1"/>
</dbReference>
<dbReference type="Pfam" id="PF00271">
    <property type="entry name" value="Helicase_C"/>
    <property type="match status" value="1"/>
</dbReference>
<feature type="compositionally biased region" description="Polar residues" evidence="7">
    <location>
        <begin position="358"/>
        <end position="373"/>
    </location>
</feature>
<dbReference type="SUPFAM" id="SSF52540">
    <property type="entry name" value="P-loop containing nucleoside triphosphate hydrolases"/>
    <property type="match status" value="1"/>
</dbReference>
<keyword evidence="4" id="KW-0347">Helicase</keyword>
<dbReference type="PANTHER" id="PTHR47958">
    <property type="entry name" value="ATP-DEPENDENT RNA HELICASE DBP3"/>
    <property type="match status" value="1"/>
</dbReference>
<dbReference type="EMBL" id="JADCNL010000005">
    <property type="protein sequence ID" value="KAG0479736.1"/>
    <property type="molecule type" value="Genomic_DNA"/>
</dbReference>
<evidence type="ECO:0000256" key="5">
    <source>
        <dbReference type="ARBA" id="ARBA00022840"/>
    </source>
</evidence>
<dbReference type="InterPro" id="IPR001650">
    <property type="entry name" value="Helicase_C-like"/>
</dbReference>
<dbReference type="SMART" id="SM00456">
    <property type="entry name" value="WW"/>
    <property type="match status" value="1"/>
</dbReference>
<dbReference type="EC" id="3.6.4.13" evidence="1"/>
<keyword evidence="2" id="KW-0547">Nucleotide-binding</keyword>
<proteinExistence type="predicted"/>
<dbReference type="GO" id="GO:0016787">
    <property type="term" value="F:hydrolase activity"/>
    <property type="evidence" value="ECO:0007669"/>
    <property type="project" value="UniProtKB-KW"/>
</dbReference>
<dbReference type="Gene3D" id="3.40.50.300">
    <property type="entry name" value="P-loop containing nucleotide triphosphate hydrolases"/>
    <property type="match status" value="2"/>
</dbReference>
<keyword evidence="5" id="KW-0067">ATP-binding</keyword>
<dbReference type="PROSITE" id="PS51194">
    <property type="entry name" value="HELICASE_CTER"/>
    <property type="match status" value="1"/>
</dbReference>
<comment type="caution">
    <text evidence="11">The sequence shown here is derived from an EMBL/GenBank/DDBJ whole genome shotgun (WGS) entry which is preliminary data.</text>
</comment>
<dbReference type="CDD" id="cd18787">
    <property type="entry name" value="SF2_C_DEAD"/>
    <property type="match status" value="1"/>
</dbReference>
<feature type="region of interest" description="Disordered" evidence="7">
    <location>
        <begin position="791"/>
        <end position="1045"/>
    </location>
</feature>
<evidence type="ECO:0000259" key="8">
    <source>
        <dbReference type="PROSITE" id="PS50020"/>
    </source>
</evidence>
<evidence type="ECO:0000256" key="3">
    <source>
        <dbReference type="ARBA" id="ARBA00022801"/>
    </source>
</evidence>
<evidence type="ECO:0000259" key="10">
    <source>
        <dbReference type="PROSITE" id="PS51194"/>
    </source>
</evidence>
<dbReference type="Proteomes" id="UP000636800">
    <property type="component" value="Chromosome 5"/>
</dbReference>
<evidence type="ECO:0000256" key="1">
    <source>
        <dbReference type="ARBA" id="ARBA00012552"/>
    </source>
</evidence>
<dbReference type="PROSITE" id="PS00039">
    <property type="entry name" value="DEAD_ATP_HELICASE"/>
    <property type="match status" value="1"/>
</dbReference>
<dbReference type="Gene3D" id="2.20.70.10">
    <property type="match status" value="1"/>
</dbReference>
<feature type="compositionally biased region" description="Low complexity" evidence="7">
    <location>
        <begin position="213"/>
        <end position="233"/>
    </location>
</feature>
<evidence type="ECO:0000256" key="2">
    <source>
        <dbReference type="ARBA" id="ARBA00022741"/>
    </source>
</evidence>
<dbReference type="Pfam" id="PF00397">
    <property type="entry name" value="WW"/>
    <property type="match status" value="1"/>
</dbReference>
<dbReference type="PROSITE" id="PS50020">
    <property type="entry name" value="WW_DOMAIN_2"/>
    <property type="match status" value="1"/>
</dbReference>
<feature type="compositionally biased region" description="Low complexity" evidence="7">
    <location>
        <begin position="76"/>
        <end position="100"/>
    </location>
</feature>
<feature type="compositionally biased region" description="Basic and acidic residues" evidence="7">
    <location>
        <begin position="904"/>
        <end position="922"/>
    </location>
</feature>
<dbReference type="GO" id="GO:0005524">
    <property type="term" value="F:ATP binding"/>
    <property type="evidence" value="ECO:0007669"/>
    <property type="project" value="UniProtKB-KW"/>
</dbReference>